<reference evidence="1" key="2">
    <citation type="submission" date="2020-09" db="EMBL/GenBank/DDBJ databases">
        <authorList>
            <person name="Sun Q."/>
            <person name="Kim S."/>
        </authorList>
    </citation>
    <scope>NUCLEOTIDE SEQUENCE</scope>
    <source>
        <strain evidence="1">KCTC 12711</strain>
    </source>
</reference>
<proteinExistence type="predicted"/>
<keyword evidence="2" id="KW-1185">Reference proteome</keyword>
<dbReference type="InterPro" id="IPR010438">
    <property type="entry name" value="Lambda_Bor"/>
</dbReference>
<reference evidence="1" key="1">
    <citation type="journal article" date="2014" name="Int. J. Syst. Evol. Microbiol.">
        <title>Complete genome sequence of Corynebacterium casei LMG S-19264T (=DSM 44701T), isolated from a smear-ripened cheese.</title>
        <authorList>
            <consortium name="US DOE Joint Genome Institute (JGI-PGF)"/>
            <person name="Walter F."/>
            <person name="Albersmeier A."/>
            <person name="Kalinowski J."/>
            <person name="Ruckert C."/>
        </authorList>
    </citation>
    <scope>NUCLEOTIDE SEQUENCE</scope>
    <source>
        <strain evidence="1">KCTC 12711</strain>
    </source>
</reference>
<name>A0A918VJ58_9GAMM</name>
<gene>
    <name evidence="1" type="ORF">GCM10008090_10130</name>
</gene>
<protein>
    <recommendedName>
        <fullName evidence="3">Bor family protein</fullName>
    </recommendedName>
</protein>
<sequence>MCNKENTLLRKITLSVLLTTFITACSTVTIRPNGGDKDNSPPDYLDSKPFYFGGPIGKHKVDVNEACEGSDVTQMQTVTTSSDWFLSLLTLGIYTPRTAKVWCKEGQ</sequence>
<dbReference type="Proteomes" id="UP000614811">
    <property type="component" value="Unassembled WGS sequence"/>
</dbReference>
<evidence type="ECO:0000313" key="1">
    <source>
        <dbReference type="EMBL" id="GHA03141.1"/>
    </source>
</evidence>
<evidence type="ECO:0008006" key="3">
    <source>
        <dbReference type="Google" id="ProtNLM"/>
    </source>
</evidence>
<dbReference type="PROSITE" id="PS51257">
    <property type="entry name" value="PROKAR_LIPOPROTEIN"/>
    <property type="match status" value="1"/>
</dbReference>
<evidence type="ECO:0000313" key="2">
    <source>
        <dbReference type="Proteomes" id="UP000614811"/>
    </source>
</evidence>
<organism evidence="1 2">
    <name type="scientific">Arenicella chitinivorans</name>
    <dbReference type="NCBI Taxonomy" id="1329800"/>
    <lineage>
        <taxon>Bacteria</taxon>
        <taxon>Pseudomonadati</taxon>
        <taxon>Pseudomonadota</taxon>
        <taxon>Gammaproteobacteria</taxon>
        <taxon>Arenicellales</taxon>
        <taxon>Arenicellaceae</taxon>
        <taxon>Arenicella</taxon>
    </lineage>
</organism>
<dbReference type="AlphaFoldDB" id="A0A918VJ58"/>
<dbReference type="Pfam" id="PF06291">
    <property type="entry name" value="Lambda_Bor"/>
    <property type="match status" value="1"/>
</dbReference>
<dbReference type="EMBL" id="BMXA01000002">
    <property type="protein sequence ID" value="GHA03141.1"/>
    <property type="molecule type" value="Genomic_DNA"/>
</dbReference>
<accession>A0A918VJ58</accession>
<comment type="caution">
    <text evidence="1">The sequence shown here is derived from an EMBL/GenBank/DDBJ whole genome shotgun (WGS) entry which is preliminary data.</text>
</comment>